<dbReference type="Gene3D" id="1.20.120.530">
    <property type="entry name" value="GntR ligand-binding domain-like"/>
    <property type="match status" value="1"/>
</dbReference>
<dbReference type="GO" id="GO:0003677">
    <property type="term" value="F:DNA binding"/>
    <property type="evidence" value="ECO:0007669"/>
    <property type="project" value="UniProtKB-KW"/>
</dbReference>
<protein>
    <recommendedName>
        <fullName evidence="4">HTH gntR-type domain-containing protein</fullName>
    </recommendedName>
</protein>
<reference evidence="6" key="1">
    <citation type="submission" date="2016-05" db="EMBL/GenBank/DDBJ databases">
        <authorList>
            <person name="Liu B."/>
            <person name="Wang J."/>
            <person name="Zhu Y."/>
            <person name="Liu G."/>
            <person name="Chen Q."/>
            <person name="Chen Z."/>
            <person name="Lan J."/>
            <person name="Che J."/>
            <person name="Ge C."/>
            <person name="Shi H."/>
            <person name="Pan Z."/>
            <person name="Liu X."/>
        </authorList>
    </citation>
    <scope>NUCLEOTIDE SEQUENCE [LARGE SCALE GENOMIC DNA]</scope>
    <source>
        <strain evidence="6">FJAT-27215</strain>
    </source>
</reference>
<dbReference type="Gene3D" id="1.10.10.10">
    <property type="entry name" value="Winged helix-like DNA-binding domain superfamily/Winged helix DNA-binding domain"/>
    <property type="match status" value="1"/>
</dbReference>
<evidence type="ECO:0000256" key="1">
    <source>
        <dbReference type="ARBA" id="ARBA00023015"/>
    </source>
</evidence>
<proteinExistence type="predicted"/>
<dbReference type="InterPro" id="IPR008920">
    <property type="entry name" value="TF_FadR/GntR_C"/>
</dbReference>
<dbReference type="AlphaFoldDB" id="A0A1B9AAM3"/>
<organism evidence="5 6">
    <name type="scientific">Pseudobacillus wudalianchiensis</name>
    <dbReference type="NCBI Taxonomy" id="1743143"/>
    <lineage>
        <taxon>Bacteria</taxon>
        <taxon>Bacillati</taxon>
        <taxon>Bacillota</taxon>
        <taxon>Bacilli</taxon>
        <taxon>Bacillales</taxon>
        <taxon>Bacillaceae</taxon>
        <taxon>Pseudobacillus</taxon>
    </lineage>
</organism>
<dbReference type="InterPro" id="IPR036390">
    <property type="entry name" value="WH_DNA-bd_sf"/>
</dbReference>
<dbReference type="InterPro" id="IPR000524">
    <property type="entry name" value="Tscrpt_reg_HTH_GntR"/>
</dbReference>
<dbReference type="PANTHER" id="PTHR43537">
    <property type="entry name" value="TRANSCRIPTIONAL REGULATOR, GNTR FAMILY"/>
    <property type="match status" value="1"/>
</dbReference>
<dbReference type="EMBL" id="MAYT01000032">
    <property type="protein sequence ID" value="OCA80896.1"/>
    <property type="molecule type" value="Genomic_DNA"/>
</dbReference>
<evidence type="ECO:0000313" key="5">
    <source>
        <dbReference type="EMBL" id="OCA80896.1"/>
    </source>
</evidence>
<dbReference type="InterPro" id="IPR011711">
    <property type="entry name" value="GntR_C"/>
</dbReference>
<dbReference type="Pfam" id="PF07729">
    <property type="entry name" value="FCD"/>
    <property type="match status" value="1"/>
</dbReference>
<dbReference type="Proteomes" id="UP000092578">
    <property type="component" value="Unassembled WGS sequence"/>
</dbReference>
<dbReference type="SMART" id="SM00345">
    <property type="entry name" value="HTH_GNTR"/>
    <property type="match status" value="1"/>
</dbReference>
<dbReference type="SMART" id="SM00895">
    <property type="entry name" value="FCD"/>
    <property type="match status" value="1"/>
</dbReference>
<evidence type="ECO:0000256" key="3">
    <source>
        <dbReference type="ARBA" id="ARBA00023163"/>
    </source>
</evidence>
<keyword evidence="1" id="KW-0805">Transcription regulation</keyword>
<dbReference type="SUPFAM" id="SSF48008">
    <property type="entry name" value="GntR ligand-binding domain-like"/>
    <property type="match status" value="1"/>
</dbReference>
<dbReference type="PANTHER" id="PTHR43537:SF24">
    <property type="entry name" value="GLUCONATE OPERON TRANSCRIPTIONAL REPRESSOR"/>
    <property type="match status" value="1"/>
</dbReference>
<dbReference type="InterPro" id="IPR036388">
    <property type="entry name" value="WH-like_DNA-bd_sf"/>
</dbReference>
<keyword evidence="2" id="KW-0238">DNA-binding</keyword>
<name>A0A1B9AAM3_9BACI</name>
<comment type="caution">
    <text evidence="5">The sequence shown here is derived from an EMBL/GenBank/DDBJ whole genome shotgun (WGS) entry which is preliminary data.</text>
</comment>
<dbReference type="PROSITE" id="PS50949">
    <property type="entry name" value="HTH_GNTR"/>
    <property type="match status" value="1"/>
</dbReference>
<accession>A0A1B9AAM3</accession>
<dbReference type="Pfam" id="PF00392">
    <property type="entry name" value="GntR"/>
    <property type="match status" value="1"/>
</dbReference>
<dbReference type="SUPFAM" id="SSF46785">
    <property type="entry name" value="Winged helix' DNA-binding domain"/>
    <property type="match status" value="1"/>
</dbReference>
<dbReference type="RefSeq" id="WP_049659623.1">
    <property type="nucleotide sequence ID" value="NZ_MAYT01000032.1"/>
</dbReference>
<sequence>MKFQPSKDKTTVVSYVTKNLRQAILNGTFKKGERLIQEDWANTLNVSRMPIREALAQLQTEGLVKLVPHKGAIVTPITKEDIEEIYHLRSYLEGLAVEKSLPFLTEEDKRELRETVEKMEALQLTDETNDTYIALNENFHKLLRKGCPWSRLTKAVENLGISPIAPSLLADYYSETQREHRFIYEAAVRNDPAELRAAVEYHLLRTKNNLISYMADLESADEKSSKH</sequence>
<dbReference type="CDD" id="cd07377">
    <property type="entry name" value="WHTH_GntR"/>
    <property type="match status" value="1"/>
</dbReference>
<keyword evidence="6" id="KW-1185">Reference proteome</keyword>
<evidence type="ECO:0000259" key="4">
    <source>
        <dbReference type="PROSITE" id="PS50949"/>
    </source>
</evidence>
<keyword evidence="3" id="KW-0804">Transcription</keyword>
<feature type="domain" description="HTH gntR-type" evidence="4">
    <location>
        <begin position="10"/>
        <end position="77"/>
    </location>
</feature>
<evidence type="ECO:0000256" key="2">
    <source>
        <dbReference type="ARBA" id="ARBA00023125"/>
    </source>
</evidence>
<gene>
    <name evidence="5" type="ORF">A8F95_17485</name>
</gene>
<evidence type="ECO:0000313" key="6">
    <source>
        <dbReference type="Proteomes" id="UP000092578"/>
    </source>
</evidence>
<dbReference type="GO" id="GO:0003700">
    <property type="term" value="F:DNA-binding transcription factor activity"/>
    <property type="evidence" value="ECO:0007669"/>
    <property type="project" value="InterPro"/>
</dbReference>